<dbReference type="InterPro" id="IPR044929">
    <property type="entry name" value="DNA/RNA_non-sp_Endonuclease_sf"/>
</dbReference>
<organism evidence="2 3">
    <name type="scientific">Chryseobacterium taihuense</name>
    <dbReference type="NCBI Taxonomy" id="1141221"/>
    <lineage>
        <taxon>Bacteria</taxon>
        <taxon>Pseudomonadati</taxon>
        <taxon>Bacteroidota</taxon>
        <taxon>Flavobacteriia</taxon>
        <taxon>Flavobacteriales</taxon>
        <taxon>Weeksellaceae</taxon>
        <taxon>Chryseobacterium group</taxon>
        <taxon>Chryseobacterium</taxon>
    </lineage>
</organism>
<name>A0ABY0QZV6_9FLAO</name>
<evidence type="ECO:0000313" key="3">
    <source>
        <dbReference type="Proteomes" id="UP000199242"/>
    </source>
</evidence>
<evidence type="ECO:0008006" key="4">
    <source>
        <dbReference type="Google" id="ProtNLM"/>
    </source>
</evidence>
<accession>A0ABY0QZV6</accession>
<dbReference type="RefSeq" id="WP_089745047.1">
    <property type="nucleotide sequence ID" value="NZ_FNHD01000016.1"/>
</dbReference>
<sequence>MGKAVPVLIGFLASLLGIGGLADKVLGVIRKIRQRIENAIVKFWTFVKGKAVKLLSKIGVGKKDKKEKKAKDERTTAEKQRDLDAGVKEGTRLLKDENLDKKEIQKRLEVLEGTYDLQELKIVTDKTEKDKETLHIHGKVNPEKDGEKVQRTNKKLSKTIITYSYGRSVANPLTSNRDEGDGTIDIPGWSHAQLLNKKNNVWRRGHMVSEALGGKGSVGIKNLSIISQSTNSLMDKGPEQFAKNETKKGKTLIYETTWENHPKKEDIQNFAKWVNVKITDKETNKIQENYLFSDLLPPSETVDGVKFNLNEHGRPTLMKEFGLSQTFVIEVIDERNKNGNFTSTRSIEERMEKYYLDKGYSKNSGKFDNLYDQIDIIKAKLKLPNLELRP</sequence>
<dbReference type="Proteomes" id="UP000199242">
    <property type="component" value="Unassembled WGS sequence"/>
</dbReference>
<protein>
    <recommendedName>
        <fullName evidence="4">DNA/RNA non-specific endonuclease</fullName>
    </recommendedName>
</protein>
<comment type="caution">
    <text evidence="2">The sequence shown here is derived from an EMBL/GenBank/DDBJ whole genome shotgun (WGS) entry which is preliminary data.</text>
</comment>
<evidence type="ECO:0000256" key="1">
    <source>
        <dbReference type="SAM" id="Coils"/>
    </source>
</evidence>
<evidence type="ECO:0000313" key="2">
    <source>
        <dbReference type="EMBL" id="SDM18462.1"/>
    </source>
</evidence>
<dbReference type="EMBL" id="FNHD01000016">
    <property type="protein sequence ID" value="SDM18462.1"/>
    <property type="molecule type" value="Genomic_DNA"/>
</dbReference>
<proteinExistence type="predicted"/>
<keyword evidence="3" id="KW-1185">Reference proteome</keyword>
<feature type="coiled-coil region" evidence="1">
    <location>
        <begin position="94"/>
        <end position="121"/>
    </location>
</feature>
<reference evidence="2 3" key="1">
    <citation type="submission" date="2016-10" db="EMBL/GenBank/DDBJ databases">
        <authorList>
            <person name="Varghese N."/>
            <person name="Submissions S."/>
        </authorList>
    </citation>
    <scope>NUCLEOTIDE SEQUENCE [LARGE SCALE GENOMIC DNA]</scope>
    <source>
        <strain evidence="2 3">CGMCC 1.10941</strain>
    </source>
</reference>
<keyword evidence="1" id="KW-0175">Coiled coil</keyword>
<dbReference type="Gene3D" id="3.40.570.10">
    <property type="entry name" value="Extracellular Endonuclease, subunit A"/>
    <property type="match status" value="1"/>
</dbReference>
<gene>
    <name evidence="2" type="ORF">SAMN05216273_11629</name>
</gene>